<feature type="region of interest" description="Disordered" evidence="1">
    <location>
        <begin position="1"/>
        <end position="37"/>
    </location>
</feature>
<gene>
    <name evidence="2" type="primary">POLX_217</name>
    <name evidence="2" type="ORF">CM83_104827</name>
</gene>
<feature type="non-terminal residue" evidence="2">
    <location>
        <position position="102"/>
    </location>
</feature>
<sequence length="102" mass="11662">PNSDFSDYLPPTPSSATTSVNEVDSNRRYPTRQRAPNSRYANDYVLLSVNDDFEPDTIKEALSCPNSEKWKQAILDELQAFELNKAWTLVDKPDNKNIIKNK</sequence>
<evidence type="ECO:0000313" key="2">
    <source>
        <dbReference type="EMBL" id="JAG23442.1"/>
    </source>
</evidence>
<protein>
    <submittedName>
        <fullName evidence="2">Retrovirus-related Pol polyprotein from transposon TNT 1-94</fullName>
    </submittedName>
</protein>
<reference evidence="2" key="1">
    <citation type="journal article" date="2014" name="PLoS ONE">
        <title>Transcriptome-Based Identification of ABC Transporters in the Western Tarnished Plant Bug Lygus hesperus.</title>
        <authorList>
            <person name="Hull J.J."/>
            <person name="Chaney K."/>
            <person name="Geib S.M."/>
            <person name="Fabrick J.A."/>
            <person name="Brent C.S."/>
            <person name="Walsh D."/>
            <person name="Lavine L.C."/>
        </authorList>
    </citation>
    <scope>NUCLEOTIDE SEQUENCE</scope>
</reference>
<organism evidence="2">
    <name type="scientific">Lygus hesperus</name>
    <name type="common">Western plant bug</name>
    <dbReference type="NCBI Taxonomy" id="30085"/>
    <lineage>
        <taxon>Eukaryota</taxon>
        <taxon>Metazoa</taxon>
        <taxon>Ecdysozoa</taxon>
        <taxon>Arthropoda</taxon>
        <taxon>Hexapoda</taxon>
        <taxon>Insecta</taxon>
        <taxon>Pterygota</taxon>
        <taxon>Neoptera</taxon>
        <taxon>Paraneoptera</taxon>
        <taxon>Hemiptera</taxon>
        <taxon>Heteroptera</taxon>
        <taxon>Panheteroptera</taxon>
        <taxon>Cimicomorpha</taxon>
        <taxon>Miridae</taxon>
        <taxon>Mirini</taxon>
        <taxon>Lygus</taxon>
    </lineage>
</organism>
<feature type="compositionally biased region" description="Polar residues" evidence="1">
    <location>
        <begin position="14"/>
        <end position="23"/>
    </location>
</feature>
<proteinExistence type="predicted"/>
<dbReference type="AlphaFoldDB" id="A0A0A9XRR5"/>
<evidence type="ECO:0000256" key="1">
    <source>
        <dbReference type="SAM" id="MobiDB-lite"/>
    </source>
</evidence>
<reference evidence="2" key="2">
    <citation type="submission" date="2014-07" db="EMBL/GenBank/DDBJ databases">
        <authorList>
            <person name="Hull J."/>
        </authorList>
    </citation>
    <scope>NUCLEOTIDE SEQUENCE</scope>
</reference>
<name>A0A0A9XRR5_LYGHE</name>
<dbReference type="EMBL" id="GBHO01020162">
    <property type="protein sequence ID" value="JAG23442.1"/>
    <property type="molecule type" value="Transcribed_RNA"/>
</dbReference>
<feature type="non-terminal residue" evidence="2">
    <location>
        <position position="1"/>
    </location>
</feature>
<accession>A0A0A9XRR5</accession>